<protein>
    <submittedName>
        <fullName evidence="2">Uncharacterized protein</fullName>
    </submittedName>
</protein>
<dbReference type="EMBL" id="JANBVN010000089">
    <property type="protein sequence ID" value="KAJ9145539.1"/>
    <property type="molecule type" value="Genomic_DNA"/>
</dbReference>
<sequence length="66" mass="7853">MAAKSMLKYRLQMACVTIPRLNNPDHKPSRRQRPSSLPRRRSRHTKPKRNGLMLSRWQTQPPQQSF</sequence>
<evidence type="ECO:0000313" key="3">
    <source>
        <dbReference type="Proteomes" id="UP001174691"/>
    </source>
</evidence>
<dbReference type="Proteomes" id="UP001174691">
    <property type="component" value="Unassembled WGS sequence"/>
</dbReference>
<proteinExistence type="predicted"/>
<evidence type="ECO:0000256" key="1">
    <source>
        <dbReference type="SAM" id="MobiDB-lite"/>
    </source>
</evidence>
<feature type="region of interest" description="Disordered" evidence="1">
    <location>
        <begin position="18"/>
        <end position="66"/>
    </location>
</feature>
<reference evidence="2" key="1">
    <citation type="submission" date="2022-07" db="EMBL/GenBank/DDBJ databases">
        <title>Fungi with potential for degradation of polypropylene.</title>
        <authorList>
            <person name="Gostincar C."/>
        </authorList>
    </citation>
    <scope>NUCLEOTIDE SEQUENCE</scope>
    <source>
        <strain evidence="2">EXF-13287</strain>
    </source>
</reference>
<name>A0AA38RTD3_9PEZI</name>
<feature type="compositionally biased region" description="Polar residues" evidence="1">
    <location>
        <begin position="56"/>
        <end position="66"/>
    </location>
</feature>
<dbReference type="AlphaFoldDB" id="A0AA38RTD3"/>
<organism evidence="2 3">
    <name type="scientific">Coniochaeta hoffmannii</name>
    <dbReference type="NCBI Taxonomy" id="91930"/>
    <lineage>
        <taxon>Eukaryota</taxon>
        <taxon>Fungi</taxon>
        <taxon>Dikarya</taxon>
        <taxon>Ascomycota</taxon>
        <taxon>Pezizomycotina</taxon>
        <taxon>Sordariomycetes</taxon>
        <taxon>Sordariomycetidae</taxon>
        <taxon>Coniochaetales</taxon>
        <taxon>Coniochaetaceae</taxon>
        <taxon>Coniochaeta</taxon>
    </lineage>
</organism>
<keyword evidence="3" id="KW-1185">Reference proteome</keyword>
<feature type="compositionally biased region" description="Basic residues" evidence="1">
    <location>
        <begin position="28"/>
        <end position="49"/>
    </location>
</feature>
<evidence type="ECO:0000313" key="2">
    <source>
        <dbReference type="EMBL" id="KAJ9145539.1"/>
    </source>
</evidence>
<accession>A0AA38RTD3</accession>
<gene>
    <name evidence="2" type="ORF">NKR19_g6058</name>
</gene>
<comment type="caution">
    <text evidence="2">The sequence shown here is derived from an EMBL/GenBank/DDBJ whole genome shotgun (WGS) entry which is preliminary data.</text>
</comment>